<feature type="transmembrane region" description="Helical" evidence="1">
    <location>
        <begin position="56"/>
        <end position="78"/>
    </location>
</feature>
<gene>
    <name evidence="2" type="ORF">LCGC14_1637440</name>
</gene>
<dbReference type="AlphaFoldDB" id="A0A0F9I149"/>
<organism evidence="2">
    <name type="scientific">marine sediment metagenome</name>
    <dbReference type="NCBI Taxonomy" id="412755"/>
    <lineage>
        <taxon>unclassified sequences</taxon>
        <taxon>metagenomes</taxon>
        <taxon>ecological metagenomes</taxon>
    </lineage>
</organism>
<dbReference type="EMBL" id="LAZR01013592">
    <property type="protein sequence ID" value="KKM21237.1"/>
    <property type="molecule type" value="Genomic_DNA"/>
</dbReference>
<accession>A0A0F9I149</accession>
<keyword evidence="1" id="KW-1133">Transmembrane helix</keyword>
<keyword evidence="1" id="KW-0812">Transmembrane</keyword>
<protein>
    <recommendedName>
        <fullName evidence="3">Lipoprotein</fullName>
    </recommendedName>
</protein>
<keyword evidence="1" id="KW-0472">Membrane</keyword>
<sequence>MKKIISVLVILSMITIFSGCGDTKVIDKIEYDTYGLFNKETKRNPNIEYKTIIGNIVWSVILVETIIAPIYFLGFSLYEPIRKVNPNRPKDSI</sequence>
<name>A0A0F9I149_9ZZZZ</name>
<evidence type="ECO:0008006" key="3">
    <source>
        <dbReference type="Google" id="ProtNLM"/>
    </source>
</evidence>
<dbReference type="PROSITE" id="PS51257">
    <property type="entry name" value="PROKAR_LIPOPROTEIN"/>
    <property type="match status" value="1"/>
</dbReference>
<proteinExistence type="predicted"/>
<evidence type="ECO:0000313" key="2">
    <source>
        <dbReference type="EMBL" id="KKM21237.1"/>
    </source>
</evidence>
<comment type="caution">
    <text evidence="2">The sequence shown here is derived from an EMBL/GenBank/DDBJ whole genome shotgun (WGS) entry which is preliminary data.</text>
</comment>
<reference evidence="2" key="1">
    <citation type="journal article" date="2015" name="Nature">
        <title>Complex archaea that bridge the gap between prokaryotes and eukaryotes.</title>
        <authorList>
            <person name="Spang A."/>
            <person name="Saw J.H."/>
            <person name="Jorgensen S.L."/>
            <person name="Zaremba-Niedzwiedzka K."/>
            <person name="Martijn J."/>
            <person name="Lind A.E."/>
            <person name="van Eijk R."/>
            <person name="Schleper C."/>
            <person name="Guy L."/>
            <person name="Ettema T.J."/>
        </authorList>
    </citation>
    <scope>NUCLEOTIDE SEQUENCE</scope>
</reference>
<evidence type="ECO:0000256" key="1">
    <source>
        <dbReference type="SAM" id="Phobius"/>
    </source>
</evidence>